<sequence length="230" mass="23929">MIAVDRAEPRAVVDLRGGTLVPRLIDRTHQHVRVALVAGGALLLPGDRVRLRVRVGADCHLELADIGGTVAYGSPAGVPESVAEWRTDIVVGAGGSLVWHGLPFVVADRAHVRRTTTLTLCGGDATALVRETLVLGRTGESGGRIGTRTSVTRAGTPVLVEQLDVAGAEPTPGILGTARVLDTVLAMGFPMAADPAAAETVVLALDSKDALVRWSGSAAHHSPLPRTRTF</sequence>
<organism evidence="2 3">
    <name type="scientific">Skermania pinensis</name>
    <dbReference type="NCBI Taxonomy" id="39122"/>
    <lineage>
        <taxon>Bacteria</taxon>
        <taxon>Bacillati</taxon>
        <taxon>Actinomycetota</taxon>
        <taxon>Actinomycetes</taxon>
        <taxon>Mycobacteriales</taxon>
        <taxon>Gordoniaceae</taxon>
        <taxon>Skermania</taxon>
    </lineage>
</organism>
<dbReference type="EMBL" id="CP079105">
    <property type="protein sequence ID" value="QXQ15854.1"/>
    <property type="molecule type" value="Genomic_DNA"/>
</dbReference>
<gene>
    <name evidence="2" type="ORF">KV203_11205</name>
</gene>
<name>A0ABX8SD84_9ACTN</name>
<evidence type="ECO:0000256" key="1">
    <source>
        <dbReference type="ARBA" id="ARBA00023186"/>
    </source>
</evidence>
<dbReference type="Proteomes" id="UP000887023">
    <property type="component" value="Chromosome"/>
</dbReference>
<protein>
    <submittedName>
        <fullName evidence="2">Urease accessory protein UreD</fullName>
    </submittedName>
</protein>
<proteinExistence type="predicted"/>
<dbReference type="InterPro" id="IPR002669">
    <property type="entry name" value="UreD"/>
</dbReference>
<keyword evidence="1" id="KW-0143">Chaperone</keyword>
<evidence type="ECO:0000313" key="3">
    <source>
        <dbReference type="Proteomes" id="UP000887023"/>
    </source>
</evidence>
<dbReference type="Pfam" id="PF01774">
    <property type="entry name" value="UreD"/>
    <property type="match status" value="1"/>
</dbReference>
<keyword evidence="3" id="KW-1185">Reference proteome</keyword>
<evidence type="ECO:0000313" key="2">
    <source>
        <dbReference type="EMBL" id="QXQ15854.1"/>
    </source>
</evidence>
<accession>A0ABX8SD84</accession>
<reference evidence="2" key="1">
    <citation type="submission" date="2021-07" db="EMBL/GenBank/DDBJ databases">
        <title>Candidatus Kaistella beijingensis sp. nov. isolated from a municipal wastewater treatment plant is involved in sludge foaming.</title>
        <authorList>
            <person name="Song Y."/>
            <person name="Liu S.-J."/>
        </authorList>
    </citation>
    <scope>NUCLEOTIDE SEQUENCE</scope>
    <source>
        <strain evidence="2">DSM 43998</strain>
    </source>
</reference>